<feature type="compositionally biased region" description="Polar residues" evidence="1">
    <location>
        <begin position="321"/>
        <end position="337"/>
    </location>
</feature>
<name>A0A315WF72_GAMAF</name>
<feature type="compositionally biased region" description="Low complexity" evidence="1">
    <location>
        <begin position="551"/>
        <end position="560"/>
    </location>
</feature>
<dbReference type="GO" id="GO:0010811">
    <property type="term" value="P:positive regulation of cell-substrate adhesion"/>
    <property type="evidence" value="ECO:0007669"/>
    <property type="project" value="TreeGrafter"/>
</dbReference>
<reference evidence="3 4" key="1">
    <citation type="journal article" date="2018" name="G3 (Bethesda)">
        <title>A High-Quality Reference Genome for the Invasive Mosquitofish Gambusia affinis Using a Chicago Library.</title>
        <authorList>
            <person name="Hoffberg S.L."/>
            <person name="Troendle N.J."/>
            <person name="Glenn T.C."/>
            <person name="Mahmud O."/>
            <person name="Louha S."/>
            <person name="Chalopin D."/>
            <person name="Bennetzen J.L."/>
            <person name="Mauricio R."/>
        </authorList>
    </citation>
    <scope>NUCLEOTIDE SEQUENCE [LARGE SCALE GENOMIC DNA]</scope>
    <source>
        <strain evidence="3">NE01/NJP1002.9</strain>
        <tissue evidence="3">Muscle</tissue>
    </source>
</reference>
<accession>A0A315WF72</accession>
<dbReference type="PANTHER" id="PTHR23197:SF10">
    <property type="entry name" value="TARGET OF NESH-SH3"/>
    <property type="match status" value="1"/>
</dbReference>
<feature type="domain" description="Fibronectin type-III" evidence="2">
    <location>
        <begin position="107"/>
        <end position="205"/>
    </location>
</feature>
<comment type="caution">
    <text evidence="3">The sequence shown here is derived from an EMBL/GenBank/DDBJ whole genome shotgun (WGS) entry which is preliminary data.</text>
</comment>
<dbReference type="Gene3D" id="2.60.40.10">
    <property type="entry name" value="Immunoglobulins"/>
    <property type="match status" value="2"/>
</dbReference>
<dbReference type="CDD" id="cd00063">
    <property type="entry name" value="FN3"/>
    <property type="match status" value="2"/>
</dbReference>
<keyword evidence="4" id="KW-1185">Reference proteome</keyword>
<proteinExistence type="predicted"/>
<dbReference type="InterPro" id="IPR036116">
    <property type="entry name" value="FN3_sf"/>
</dbReference>
<dbReference type="InterPro" id="IPR049109">
    <property type="entry name" value="TARSH/FNDC1_C"/>
</dbReference>
<sequence>MLVSGSVLLTPPVWFPSVRRQNMKVRINATGDTIVMKFVRPGPDVKLEGYILGYGRSVFSKQFIQLPENGQLYETELDAEPKYLVAVQPIPVNDMKKHCTGKVNLEKPLHLVIGSISPTAVLLSWGNHLKTPYEKNVMSECLEDGFYTIRYRERNRKWIYQTCPTSDTVIDHLKPDTQYEFGVRSNKDDRSGLWSKPVIHSTNTANKNTQKPYKPRKTLTNPMKPQHPFPPAPVLHNSSSLRVPPVKAVKPVNSGSSRSVFESPESRQETAPVPGSARPKPAHDSPEKGNSLIANRTRPAERRTTALPKLLPTSTPPAHITVSNFPSKGGELQTTRGPSRAPDKLPNPEAAVRPQDGSSLLRLALANERAKLGTWGNLTSCPLRAGLAPSVCLSVCLSALPVRLLADCFFLRSAPSPPSHPASACSSQSQSWLLVTAAASLTGSKIVVAKRPIIIIIITPSFIRLLAELSSSCWSTANGVALLLALCFHRRFWSNCNPDTATVLHLVGQGSSRNGRPSLPVISSGPDANPLILRSHLDPFSYRLTQRHSSSRSSNSSPTSLILGANGQPHRGISQPKLALWPRARLVNNSLTEDKKSDVPAGFGRSGVVVDDQLYGSPFRTTLNIRPNDVRKPGETDKVNRPEKSGNPEIPKYKVPAVTTKPTKQERRQTTTTAAPTAVSRQESWEDSDLFQSQPTSDVDAMGKKRYVAPHVVYQTGKKPDEPCSITSSLNYFPEDEPGEVNVTSPPTSPPANLTVVTVEGCPSFIILDWEKPDNHTTEYEVISTAKGPDGERVSILTTNQTHTAVENLNPESRYCTSASPASFRSSYEFTVKPKNELGEGPLSEPVSFNTESADPRVSENVSGKDAIWTQFPFKTDSYSDCHGKQYVKRTWYRKFVGVQLCNSLRYKIYLSDSLNGKFYHIGDQSGFGEDHCQFVDSFLDGRTGRQLRADQLPSRNGFFRALRQEPVHFGQIGGHSHINYVSWYECGTPIPGKW</sequence>
<dbReference type="InterPro" id="IPR003961">
    <property type="entry name" value="FN3_dom"/>
</dbReference>
<evidence type="ECO:0000256" key="1">
    <source>
        <dbReference type="SAM" id="MobiDB-lite"/>
    </source>
</evidence>
<gene>
    <name evidence="3" type="ORF">CCH79_00017234</name>
</gene>
<feature type="compositionally biased region" description="Basic and acidic residues" evidence="1">
    <location>
        <begin position="628"/>
        <end position="646"/>
    </location>
</feature>
<feature type="region of interest" description="Disordered" evidence="1">
    <location>
        <begin position="184"/>
        <end position="354"/>
    </location>
</feature>
<feature type="region of interest" description="Disordered" evidence="1">
    <location>
        <begin position="620"/>
        <end position="697"/>
    </location>
</feature>
<evidence type="ECO:0000259" key="2">
    <source>
        <dbReference type="PROSITE" id="PS50853"/>
    </source>
</evidence>
<feature type="compositionally biased region" description="Polar residues" evidence="1">
    <location>
        <begin position="200"/>
        <end position="211"/>
    </location>
</feature>
<dbReference type="PANTHER" id="PTHR23197">
    <property type="entry name" value="TARSH-RELATED FIBRONECTIN DOMAIN-CONTAINING"/>
    <property type="match status" value="1"/>
</dbReference>
<dbReference type="InterPro" id="IPR013783">
    <property type="entry name" value="Ig-like_fold"/>
</dbReference>
<feature type="domain" description="Fibronectin type-III" evidence="2">
    <location>
        <begin position="750"/>
        <end position="854"/>
    </location>
</feature>
<organism evidence="3 4">
    <name type="scientific">Gambusia affinis</name>
    <name type="common">Western mosquitofish</name>
    <name type="synonym">Heterandria affinis</name>
    <dbReference type="NCBI Taxonomy" id="33528"/>
    <lineage>
        <taxon>Eukaryota</taxon>
        <taxon>Metazoa</taxon>
        <taxon>Chordata</taxon>
        <taxon>Craniata</taxon>
        <taxon>Vertebrata</taxon>
        <taxon>Euteleostomi</taxon>
        <taxon>Actinopterygii</taxon>
        <taxon>Neopterygii</taxon>
        <taxon>Teleostei</taxon>
        <taxon>Neoteleostei</taxon>
        <taxon>Acanthomorphata</taxon>
        <taxon>Ovalentaria</taxon>
        <taxon>Atherinomorphae</taxon>
        <taxon>Cyprinodontiformes</taxon>
        <taxon>Poeciliidae</taxon>
        <taxon>Poeciliinae</taxon>
        <taxon>Gambusia</taxon>
    </lineage>
</organism>
<dbReference type="SUPFAM" id="SSF49265">
    <property type="entry name" value="Fibronectin type III"/>
    <property type="match status" value="1"/>
</dbReference>
<evidence type="ECO:0000313" key="3">
    <source>
        <dbReference type="EMBL" id="PWA33825.1"/>
    </source>
</evidence>
<dbReference type="Proteomes" id="UP000250572">
    <property type="component" value="Unassembled WGS sequence"/>
</dbReference>
<dbReference type="SMART" id="SM00060">
    <property type="entry name" value="FN3"/>
    <property type="match status" value="2"/>
</dbReference>
<dbReference type="AlphaFoldDB" id="A0A315WF72"/>
<evidence type="ECO:0000313" key="4">
    <source>
        <dbReference type="Proteomes" id="UP000250572"/>
    </source>
</evidence>
<dbReference type="GO" id="GO:0030198">
    <property type="term" value="P:extracellular matrix organization"/>
    <property type="evidence" value="ECO:0007669"/>
    <property type="project" value="TreeGrafter"/>
</dbReference>
<dbReference type="PROSITE" id="PS50853">
    <property type="entry name" value="FN3"/>
    <property type="match status" value="2"/>
</dbReference>
<protein>
    <recommendedName>
        <fullName evidence="2">Fibronectin type-III domain-containing protein</fullName>
    </recommendedName>
</protein>
<dbReference type="Pfam" id="PF21731">
    <property type="entry name" value="TARSH_C"/>
    <property type="match status" value="1"/>
</dbReference>
<dbReference type="EMBL" id="NHOQ01000017">
    <property type="protein sequence ID" value="PWA33825.1"/>
    <property type="molecule type" value="Genomic_DNA"/>
</dbReference>
<feature type="region of interest" description="Disordered" evidence="1">
    <location>
        <begin position="545"/>
        <end position="574"/>
    </location>
</feature>